<keyword evidence="6" id="KW-1185">Reference proteome</keyword>
<organism evidence="5 6">
    <name type="scientific">Senna tora</name>
    <dbReference type="NCBI Taxonomy" id="362788"/>
    <lineage>
        <taxon>Eukaryota</taxon>
        <taxon>Viridiplantae</taxon>
        <taxon>Streptophyta</taxon>
        <taxon>Embryophyta</taxon>
        <taxon>Tracheophyta</taxon>
        <taxon>Spermatophyta</taxon>
        <taxon>Magnoliopsida</taxon>
        <taxon>eudicotyledons</taxon>
        <taxon>Gunneridae</taxon>
        <taxon>Pentapetalae</taxon>
        <taxon>rosids</taxon>
        <taxon>fabids</taxon>
        <taxon>Fabales</taxon>
        <taxon>Fabaceae</taxon>
        <taxon>Caesalpinioideae</taxon>
        <taxon>Cassia clade</taxon>
        <taxon>Senna</taxon>
    </lineage>
</organism>
<name>A0A834XHC7_9FABA</name>
<keyword evidence="5" id="KW-0418">Kinase</keyword>
<keyword evidence="5" id="KW-0808">Transferase</keyword>
<dbReference type="EMBL" id="JAAIUW010000001">
    <property type="protein sequence ID" value="KAF7845423.1"/>
    <property type="molecule type" value="Genomic_DNA"/>
</dbReference>
<dbReference type="Proteomes" id="UP000634136">
    <property type="component" value="Unassembled WGS sequence"/>
</dbReference>
<dbReference type="SUPFAM" id="SSF49899">
    <property type="entry name" value="Concanavalin A-like lectins/glucanases"/>
    <property type="match status" value="1"/>
</dbReference>
<protein>
    <submittedName>
        <fullName evidence="5">L-type lectin-domain containing receptor kinase VIII.2</fullName>
    </submittedName>
</protein>
<dbReference type="Pfam" id="PF00139">
    <property type="entry name" value="Lectin_legB"/>
    <property type="match status" value="1"/>
</dbReference>
<gene>
    <name evidence="5" type="ORF">G2W53_002328</name>
</gene>
<dbReference type="GO" id="GO:0030246">
    <property type="term" value="F:carbohydrate binding"/>
    <property type="evidence" value="ECO:0007669"/>
    <property type="project" value="UniProtKB-KW"/>
</dbReference>
<dbReference type="InterPro" id="IPR013320">
    <property type="entry name" value="ConA-like_dom_sf"/>
</dbReference>
<keyword evidence="3" id="KW-1133">Transmembrane helix</keyword>
<evidence type="ECO:0000313" key="5">
    <source>
        <dbReference type="EMBL" id="KAF7845423.1"/>
    </source>
</evidence>
<evidence type="ECO:0000256" key="1">
    <source>
        <dbReference type="ARBA" id="ARBA00007606"/>
    </source>
</evidence>
<comment type="caution">
    <text evidence="5">The sequence shown here is derived from an EMBL/GenBank/DDBJ whole genome shotgun (WGS) entry which is preliminary data.</text>
</comment>
<dbReference type="PANTHER" id="PTHR32401">
    <property type="entry name" value="CONCANAVALIN A-LIKE LECTIN FAMILY PROTEIN"/>
    <property type="match status" value="1"/>
</dbReference>
<dbReference type="AlphaFoldDB" id="A0A834XHC7"/>
<sequence length="328" mass="36410">MLLVFFFLPQTLFADPISSFSFMDFEHDPQFDSNMALYGNAKVVNGGSAIRFSGTGRVMYNKPLKLVEGKLRQLISFSTYFAFSMSLENDDGLAFDMAFDNSNNSFSGVSSGLGNGSFLVVAFEVSTSRDGNGGEGNSVVAKINNTTSSVKMGLKKSGEKVKLHAWIDYEASSKRLEVRLSQYGNSRPSDPLLWHSILVSNMKEKKEMLVGFSTVKENTSEACFLYSWSFRSRQFPHWIHSEPMDPNAIGQNTEEHLRVKPKCDCFHRAFTAMLFGAGIGAIIGIVALYFSTMFGNREPVVPECVVDFEYKKVNIVVEKGTTEGGIKK</sequence>
<keyword evidence="2 5" id="KW-0430">Lectin</keyword>
<evidence type="ECO:0000256" key="3">
    <source>
        <dbReference type="SAM" id="Phobius"/>
    </source>
</evidence>
<reference evidence="5" key="1">
    <citation type="submission" date="2020-09" db="EMBL/GenBank/DDBJ databases">
        <title>Genome-Enabled Discovery of Anthraquinone Biosynthesis in Senna tora.</title>
        <authorList>
            <person name="Kang S.-H."/>
            <person name="Pandey R.P."/>
            <person name="Lee C.-M."/>
            <person name="Sim J.-S."/>
            <person name="Jeong J.-T."/>
            <person name="Choi B.-S."/>
            <person name="Jung M."/>
            <person name="Ginzburg D."/>
            <person name="Zhao K."/>
            <person name="Won S.Y."/>
            <person name="Oh T.-J."/>
            <person name="Yu Y."/>
            <person name="Kim N.-H."/>
            <person name="Lee O.R."/>
            <person name="Lee T.-H."/>
            <person name="Bashyal P."/>
            <person name="Kim T.-S."/>
            <person name="Lee W.-H."/>
            <person name="Kawkins C."/>
            <person name="Kim C.-K."/>
            <person name="Kim J.S."/>
            <person name="Ahn B.O."/>
            <person name="Rhee S.Y."/>
            <person name="Sohng J.K."/>
        </authorList>
    </citation>
    <scope>NUCLEOTIDE SEQUENCE</scope>
    <source>
        <tissue evidence="5">Leaf</tissue>
    </source>
</reference>
<keyword evidence="5" id="KW-0675">Receptor</keyword>
<evidence type="ECO:0000313" key="6">
    <source>
        <dbReference type="Proteomes" id="UP000634136"/>
    </source>
</evidence>
<accession>A0A834XHC7</accession>
<feature type="domain" description="Legume lectin" evidence="4">
    <location>
        <begin position="19"/>
        <end position="241"/>
    </location>
</feature>
<evidence type="ECO:0000256" key="2">
    <source>
        <dbReference type="ARBA" id="ARBA00022734"/>
    </source>
</evidence>
<dbReference type="Gene3D" id="2.60.120.200">
    <property type="match status" value="1"/>
</dbReference>
<comment type="similarity">
    <text evidence="1">Belongs to the leguminous lectin family.</text>
</comment>
<dbReference type="OrthoDB" id="2019747at2759"/>
<evidence type="ECO:0000259" key="4">
    <source>
        <dbReference type="Pfam" id="PF00139"/>
    </source>
</evidence>
<keyword evidence="3" id="KW-0472">Membrane</keyword>
<dbReference type="InterPro" id="IPR001220">
    <property type="entry name" value="Legume_lectin_dom"/>
</dbReference>
<proteinExistence type="inferred from homology"/>
<dbReference type="InterPro" id="IPR050258">
    <property type="entry name" value="Leguminous_Lectin"/>
</dbReference>
<keyword evidence="3" id="KW-0812">Transmembrane</keyword>
<dbReference type="PANTHER" id="PTHR32401:SF16">
    <property type="entry name" value="CONCANAVALIN A-LIKE LECTIN FAMILY PROTEIN"/>
    <property type="match status" value="1"/>
</dbReference>
<dbReference type="GO" id="GO:0016301">
    <property type="term" value="F:kinase activity"/>
    <property type="evidence" value="ECO:0007669"/>
    <property type="project" value="UniProtKB-KW"/>
</dbReference>
<feature type="transmembrane region" description="Helical" evidence="3">
    <location>
        <begin position="269"/>
        <end position="290"/>
    </location>
</feature>